<protein>
    <submittedName>
        <fullName evidence="4">Dehydrogenase</fullName>
    </submittedName>
    <submittedName>
        <fullName evidence="3">SDR family oxidoreductase</fullName>
    </submittedName>
</protein>
<reference evidence="3 6" key="3">
    <citation type="submission" date="2020-04" db="EMBL/GenBank/DDBJ databases">
        <authorList>
            <person name="Hitch T.C.A."/>
            <person name="Wylensek D."/>
            <person name="Clavel T."/>
        </authorList>
    </citation>
    <scope>NUCLEOTIDE SEQUENCE [LARGE SCALE GENOMIC DNA]</scope>
    <source>
        <strain evidence="3 6">BL-383-APC-3D</strain>
    </source>
</reference>
<dbReference type="InterPro" id="IPR036291">
    <property type="entry name" value="NAD(P)-bd_dom_sf"/>
</dbReference>
<evidence type="ECO:0000313" key="6">
    <source>
        <dbReference type="Proteomes" id="UP000544551"/>
    </source>
</evidence>
<dbReference type="Pfam" id="PF13561">
    <property type="entry name" value="adh_short_C2"/>
    <property type="match status" value="1"/>
</dbReference>
<dbReference type="PANTHER" id="PTHR43477">
    <property type="entry name" value="DIHYDROANTICAPSIN 7-DEHYDROGENASE"/>
    <property type="match status" value="1"/>
</dbReference>
<gene>
    <name evidence="4" type="ORF">AYJ05_04085</name>
    <name evidence="3" type="ORF">HF853_05225</name>
</gene>
<organism evidence="4 5">
    <name type="scientific">Corynebacterium stationis</name>
    <dbReference type="NCBI Taxonomy" id="1705"/>
    <lineage>
        <taxon>Bacteria</taxon>
        <taxon>Bacillati</taxon>
        <taxon>Actinomycetota</taxon>
        <taxon>Actinomycetes</taxon>
        <taxon>Mycobacteriales</taxon>
        <taxon>Corynebacteriaceae</taxon>
        <taxon>Corynebacterium</taxon>
    </lineage>
</organism>
<reference evidence="4" key="2">
    <citation type="submission" date="2016-02" db="EMBL/GenBank/DDBJ databases">
        <authorList>
            <person name="Wen L."/>
            <person name="He K."/>
            <person name="Yang H."/>
        </authorList>
    </citation>
    <scope>NUCLEOTIDE SEQUENCE [LARGE SCALE GENOMIC DNA]</scope>
    <source>
        <strain evidence="4">GA-15</strain>
    </source>
</reference>
<keyword evidence="2" id="KW-0560">Oxidoreductase</keyword>
<evidence type="ECO:0000313" key="4">
    <source>
        <dbReference type="EMBL" id="OAH26627.1"/>
    </source>
</evidence>
<dbReference type="PRINTS" id="PR00081">
    <property type="entry name" value="GDHRDH"/>
</dbReference>
<evidence type="ECO:0000256" key="1">
    <source>
        <dbReference type="ARBA" id="ARBA00006484"/>
    </source>
</evidence>
<dbReference type="Proteomes" id="UP000544551">
    <property type="component" value="Unassembled WGS sequence"/>
</dbReference>
<dbReference type="EMBL" id="LSTQ01000023">
    <property type="protein sequence ID" value="OAH26627.1"/>
    <property type="molecule type" value="Genomic_DNA"/>
</dbReference>
<comment type="similarity">
    <text evidence="1">Belongs to the short-chain dehydrogenases/reductases (SDR) family.</text>
</comment>
<dbReference type="SUPFAM" id="SSF51735">
    <property type="entry name" value="NAD(P)-binding Rossmann-fold domains"/>
    <property type="match status" value="1"/>
</dbReference>
<dbReference type="Proteomes" id="UP000076947">
    <property type="component" value="Unassembled WGS sequence"/>
</dbReference>
<dbReference type="Gene3D" id="3.40.50.720">
    <property type="entry name" value="NAD(P)-binding Rossmann-like Domain"/>
    <property type="match status" value="1"/>
</dbReference>
<dbReference type="PANTHER" id="PTHR43477:SF1">
    <property type="entry name" value="DIHYDROANTICAPSIN 7-DEHYDROGENASE"/>
    <property type="match status" value="1"/>
</dbReference>
<dbReference type="GO" id="GO:0016491">
    <property type="term" value="F:oxidoreductase activity"/>
    <property type="evidence" value="ECO:0007669"/>
    <property type="project" value="UniProtKB-KW"/>
</dbReference>
<dbReference type="OrthoDB" id="5242555at2"/>
<dbReference type="InterPro" id="IPR002347">
    <property type="entry name" value="SDR_fam"/>
</dbReference>
<dbReference type="EMBL" id="JABAFZ010000004">
    <property type="protein sequence ID" value="NME89080.1"/>
    <property type="molecule type" value="Genomic_DNA"/>
</dbReference>
<reference evidence="5" key="1">
    <citation type="submission" date="2016-02" db="EMBL/GenBank/DDBJ databases">
        <authorList>
            <person name="Kaur G."/>
            <person name="Nair G.R."/>
            <person name="Mayilraj S."/>
        </authorList>
    </citation>
    <scope>NUCLEOTIDE SEQUENCE [LARGE SCALE GENOMIC DNA]</scope>
    <source>
        <strain evidence="5">GA-15</strain>
    </source>
</reference>
<comment type="caution">
    <text evidence="4">The sequence shown here is derived from an EMBL/GenBank/DDBJ whole genome shotgun (WGS) entry which is preliminary data.</text>
</comment>
<dbReference type="AlphaFoldDB" id="A0A0X8VDD1"/>
<evidence type="ECO:0000313" key="3">
    <source>
        <dbReference type="EMBL" id="NME89080.1"/>
    </source>
</evidence>
<sequence>MDLQLQDQVILVLGGNGTIGADVVNVLKSEGAIPLVASRSSELSIDASDEASVRAGIEKVVTEYGRLDGLVVSSAPAAQTLDPAKADDPEQVLTAIDGKAMTFLRTANIALDVMKKQGYGRIIALSGKNSYVTDSTTASARNATLNVIVKNLADQNAGSGITVNAISPGFVIEDPNAGIDRADGQTSLREVADTIVFLLSPKMASISGEIISVGHKAKGVILP</sequence>
<dbReference type="InterPro" id="IPR051122">
    <property type="entry name" value="SDR_DHRS6-like"/>
</dbReference>
<dbReference type="STRING" id="1705.CA21670_01060"/>
<accession>A0A0X8VDD1</accession>
<evidence type="ECO:0000313" key="5">
    <source>
        <dbReference type="Proteomes" id="UP000076947"/>
    </source>
</evidence>
<dbReference type="RefSeq" id="WP_066792317.1">
    <property type="nucleotide sequence ID" value="NZ_CAJFGC010000294.1"/>
</dbReference>
<name>A0A0X8VDD1_9CORY</name>
<keyword evidence="5" id="KW-1185">Reference proteome</keyword>
<evidence type="ECO:0000256" key="2">
    <source>
        <dbReference type="ARBA" id="ARBA00023002"/>
    </source>
</evidence>
<proteinExistence type="inferred from homology"/>
<dbReference type="CDD" id="cd05233">
    <property type="entry name" value="SDR_c"/>
    <property type="match status" value="1"/>
</dbReference>